<keyword evidence="3 7" id="KW-0813">Transport</keyword>
<evidence type="ECO:0000313" key="11">
    <source>
        <dbReference type="EMBL" id="KAF9517459.1"/>
    </source>
</evidence>
<feature type="domain" description="60S ribosomal export protein NMD3 OB-fold" evidence="9">
    <location>
        <begin position="309"/>
        <end position="411"/>
    </location>
</feature>
<sequence>MDLIIQPPVHRVLCADCGDVIEPNSANLCIPCLRNSVDITEGIPKQSTVNFCRNCDRFLSPPAAWTQAQPESRELLAICLKKLKGLNKVRLIDAGFIWTEPHSKRLRVKLTIQKEVFTSTILQQIFEIEYVILHGQCPDCTKLAAKNTWKALVQVRQKVNHKRTFLYLEQLILKHGADKDTVSIKEVKDGLDFFYAQRSHAIKMVDFLSAVVPIKSKTSEQLLSTDTHSNTANYKFTYSVEIVPICRDDLVCIPSKQARSFSNISPLTICLRVGNSVHLMDPSTLQIAECTSPIYWRTPFDSLATVSDLIEFVVLDIEPSGQTRGKYVLADAQVAPAKAFQSGGAPAGGDMDIDGSTGGSDAIYHTRTHLGGVLQPGDTVLGYYLSRNNFNSDAFEQLDPGRVPDVILVKKTYPSRRKKPRARNWKLKSIAKEAEEIEDGVKGAGRGALGRRGGLDRARVEADYEIFLRDLEEDPELRNTVNLYRADTNMVAPTIKRGGRGKAMDVDSTALATTLPAPEEDGEDEDVEPDFPEIKVDELLEVFDDLAIADDTPPDVV</sequence>
<evidence type="ECO:0000256" key="1">
    <source>
        <dbReference type="ARBA" id="ARBA00009794"/>
    </source>
</evidence>
<dbReference type="Pfam" id="PF04981">
    <property type="entry name" value="NMD3"/>
    <property type="match status" value="1"/>
</dbReference>
<keyword evidence="12" id="KW-1185">Reference proteome</keyword>
<feature type="domain" description="Nmd3 N-terminal" evidence="8">
    <location>
        <begin position="14"/>
        <end position="242"/>
    </location>
</feature>
<comment type="similarity">
    <text evidence="1 7">Belongs to the NMD3 family.</text>
</comment>
<dbReference type="PANTHER" id="PTHR12746">
    <property type="entry name" value="NONSENSE-MEDIATED MRNA DECAY PROTEIN 3"/>
    <property type="match status" value="1"/>
</dbReference>
<evidence type="ECO:0000313" key="12">
    <source>
        <dbReference type="Proteomes" id="UP000886523"/>
    </source>
</evidence>
<proteinExistence type="inferred from homology"/>
<comment type="caution">
    <text evidence="11">The sequence shown here is derived from an EMBL/GenBank/DDBJ whole genome shotgun (WGS) entry which is preliminary data.</text>
</comment>
<organism evidence="11 12">
    <name type="scientific">Hydnum rufescens UP504</name>
    <dbReference type="NCBI Taxonomy" id="1448309"/>
    <lineage>
        <taxon>Eukaryota</taxon>
        <taxon>Fungi</taxon>
        <taxon>Dikarya</taxon>
        <taxon>Basidiomycota</taxon>
        <taxon>Agaricomycotina</taxon>
        <taxon>Agaricomycetes</taxon>
        <taxon>Cantharellales</taxon>
        <taxon>Hydnaceae</taxon>
        <taxon>Hydnum</taxon>
    </lineage>
</organism>
<gene>
    <name evidence="11" type="ORF">BS47DRAFT_497924</name>
</gene>
<dbReference type="AlphaFoldDB" id="A0A9P6B4A9"/>
<evidence type="ECO:0000259" key="10">
    <source>
        <dbReference type="Pfam" id="PF21193"/>
    </source>
</evidence>
<dbReference type="Pfam" id="PF21193">
    <property type="entry name" value="NMD_SH3"/>
    <property type="match status" value="1"/>
</dbReference>
<dbReference type="GO" id="GO:0015031">
    <property type="term" value="P:protein transport"/>
    <property type="evidence" value="ECO:0007669"/>
    <property type="project" value="UniProtKB-KW"/>
</dbReference>
<evidence type="ECO:0000256" key="5">
    <source>
        <dbReference type="ARBA" id="ARBA00022927"/>
    </source>
</evidence>
<dbReference type="InterPro" id="IPR048899">
    <property type="entry name" value="NMD_SH3"/>
</dbReference>
<evidence type="ECO:0000256" key="7">
    <source>
        <dbReference type="RuleBase" id="RU364108"/>
    </source>
</evidence>
<dbReference type="EMBL" id="MU128931">
    <property type="protein sequence ID" value="KAF9517459.1"/>
    <property type="molecule type" value="Genomic_DNA"/>
</dbReference>
<comment type="subcellular location">
    <subcellularLocation>
        <location evidence="7">Cytoplasm</location>
    </subcellularLocation>
    <subcellularLocation>
        <location evidence="7">Nucleus</location>
    </subcellularLocation>
</comment>
<dbReference type="GO" id="GO:0005737">
    <property type="term" value="C:cytoplasm"/>
    <property type="evidence" value="ECO:0007669"/>
    <property type="project" value="UniProtKB-SubCell"/>
</dbReference>
<dbReference type="InterPro" id="IPR007064">
    <property type="entry name" value="Nmd3_N"/>
</dbReference>
<protein>
    <recommendedName>
        <fullName evidence="2 7">60S ribosomal export protein NMD3</fullName>
    </recommendedName>
</protein>
<feature type="domain" description="60S ribosomal export protein NMD3 SH3" evidence="10">
    <location>
        <begin position="245"/>
        <end position="291"/>
    </location>
</feature>
<reference evidence="11" key="1">
    <citation type="journal article" date="2020" name="Nat. Commun.">
        <title>Large-scale genome sequencing of mycorrhizal fungi provides insights into the early evolution of symbiotic traits.</title>
        <authorList>
            <person name="Miyauchi S."/>
            <person name="Kiss E."/>
            <person name="Kuo A."/>
            <person name="Drula E."/>
            <person name="Kohler A."/>
            <person name="Sanchez-Garcia M."/>
            <person name="Morin E."/>
            <person name="Andreopoulos B."/>
            <person name="Barry K.W."/>
            <person name="Bonito G."/>
            <person name="Buee M."/>
            <person name="Carver A."/>
            <person name="Chen C."/>
            <person name="Cichocki N."/>
            <person name="Clum A."/>
            <person name="Culley D."/>
            <person name="Crous P.W."/>
            <person name="Fauchery L."/>
            <person name="Girlanda M."/>
            <person name="Hayes R.D."/>
            <person name="Keri Z."/>
            <person name="LaButti K."/>
            <person name="Lipzen A."/>
            <person name="Lombard V."/>
            <person name="Magnuson J."/>
            <person name="Maillard F."/>
            <person name="Murat C."/>
            <person name="Nolan M."/>
            <person name="Ohm R.A."/>
            <person name="Pangilinan J."/>
            <person name="Pereira M.F."/>
            <person name="Perotto S."/>
            <person name="Peter M."/>
            <person name="Pfister S."/>
            <person name="Riley R."/>
            <person name="Sitrit Y."/>
            <person name="Stielow J.B."/>
            <person name="Szollosi G."/>
            <person name="Zifcakova L."/>
            <person name="Stursova M."/>
            <person name="Spatafora J.W."/>
            <person name="Tedersoo L."/>
            <person name="Vaario L.M."/>
            <person name="Yamada A."/>
            <person name="Yan M."/>
            <person name="Wang P."/>
            <person name="Xu J."/>
            <person name="Bruns T."/>
            <person name="Baldrian P."/>
            <person name="Vilgalys R."/>
            <person name="Dunand C."/>
            <person name="Henrissat B."/>
            <person name="Grigoriev I.V."/>
            <person name="Hibbett D."/>
            <person name="Nagy L.G."/>
            <person name="Martin F.M."/>
        </authorList>
    </citation>
    <scope>NUCLEOTIDE SEQUENCE</scope>
    <source>
        <strain evidence="11">UP504</strain>
    </source>
</reference>
<dbReference type="Pfam" id="PF21192">
    <property type="entry name" value="OB_NMD3"/>
    <property type="match status" value="1"/>
</dbReference>
<dbReference type="Proteomes" id="UP000886523">
    <property type="component" value="Unassembled WGS sequence"/>
</dbReference>
<evidence type="ECO:0000259" key="8">
    <source>
        <dbReference type="Pfam" id="PF04981"/>
    </source>
</evidence>
<keyword evidence="4 7" id="KW-0963">Cytoplasm</keyword>
<evidence type="ECO:0000256" key="3">
    <source>
        <dbReference type="ARBA" id="ARBA00022448"/>
    </source>
</evidence>
<evidence type="ECO:0000256" key="4">
    <source>
        <dbReference type="ARBA" id="ARBA00022490"/>
    </source>
</evidence>
<keyword evidence="6 7" id="KW-0539">Nucleus</keyword>
<keyword evidence="5 7" id="KW-0653">Protein transport</keyword>
<evidence type="ECO:0000256" key="2">
    <source>
        <dbReference type="ARBA" id="ARBA00017035"/>
    </source>
</evidence>
<comment type="function">
    <text evidence="7">Acts as an adapter for the XPO1/CRM1-mediated export of the 60S ribosomal subunit.</text>
</comment>
<dbReference type="InterPro" id="IPR048898">
    <property type="entry name" value="OB_NMD3"/>
</dbReference>
<dbReference type="PANTHER" id="PTHR12746:SF2">
    <property type="entry name" value="60S RIBOSOMAL EXPORT PROTEIN NMD3"/>
    <property type="match status" value="1"/>
</dbReference>
<dbReference type="GO" id="GO:0005634">
    <property type="term" value="C:nucleus"/>
    <property type="evidence" value="ECO:0007669"/>
    <property type="project" value="UniProtKB-SubCell"/>
</dbReference>
<dbReference type="GO" id="GO:0000055">
    <property type="term" value="P:ribosomal large subunit export from nucleus"/>
    <property type="evidence" value="ECO:0007669"/>
    <property type="project" value="TreeGrafter"/>
</dbReference>
<evidence type="ECO:0000259" key="9">
    <source>
        <dbReference type="Pfam" id="PF21192"/>
    </source>
</evidence>
<dbReference type="GO" id="GO:0043023">
    <property type="term" value="F:ribosomal large subunit binding"/>
    <property type="evidence" value="ECO:0007669"/>
    <property type="project" value="InterPro"/>
</dbReference>
<name>A0A9P6B4A9_9AGAM</name>
<dbReference type="OrthoDB" id="203821at2759"/>
<dbReference type="InterPro" id="IPR039768">
    <property type="entry name" value="Nmd3"/>
</dbReference>
<evidence type="ECO:0000256" key="6">
    <source>
        <dbReference type="ARBA" id="ARBA00023242"/>
    </source>
</evidence>
<accession>A0A9P6B4A9</accession>